<evidence type="ECO:0000313" key="1">
    <source>
        <dbReference type="EMBL" id="GAA1547309.1"/>
    </source>
</evidence>
<comment type="caution">
    <text evidence="1">The sequence shown here is derived from an EMBL/GenBank/DDBJ whole genome shotgun (WGS) entry which is preliminary data.</text>
</comment>
<organism evidence="1 2">
    <name type="scientific">Dactylosporangium maewongense</name>
    <dbReference type="NCBI Taxonomy" id="634393"/>
    <lineage>
        <taxon>Bacteria</taxon>
        <taxon>Bacillati</taxon>
        <taxon>Actinomycetota</taxon>
        <taxon>Actinomycetes</taxon>
        <taxon>Micromonosporales</taxon>
        <taxon>Micromonosporaceae</taxon>
        <taxon>Dactylosporangium</taxon>
    </lineage>
</organism>
<proteinExistence type="predicted"/>
<name>A0ABN2BVG0_9ACTN</name>
<dbReference type="EMBL" id="BAAAQD010000019">
    <property type="protein sequence ID" value="GAA1547309.1"/>
    <property type="molecule type" value="Genomic_DNA"/>
</dbReference>
<gene>
    <name evidence="1" type="ORF">GCM10009827_079450</name>
</gene>
<sequence>MLVPLTAPASPPAAGAPESVPVMAASPAGLASSVAAEALPDFACVSVIN</sequence>
<protein>
    <submittedName>
        <fullName evidence="1">Uncharacterized protein</fullName>
    </submittedName>
</protein>
<reference evidence="1 2" key="1">
    <citation type="journal article" date="2019" name="Int. J. Syst. Evol. Microbiol.">
        <title>The Global Catalogue of Microorganisms (GCM) 10K type strain sequencing project: providing services to taxonomists for standard genome sequencing and annotation.</title>
        <authorList>
            <consortium name="The Broad Institute Genomics Platform"/>
            <consortium name="The Broad Institute Genome Sequencing Center for Infectious Disease"/>
            <person name="Wu L."/>
            <person name="Ma J."/>
        </authorList>
    </citation>
    <scope>NUCLEOTIDE SEQUENCE [LARGE SCALE GENOMIC DNA]</scope>
    <source>
        <strain evidence="1 2">JCM 15933</strain>
    </source>
</reference>
<keyword evidence="2" id="KW-1185">Reference proteome</keyword>
<dbReference type="Proteomes" id="UP001501470">
    <property type="component" value="Unassembled WGS sequence"/>
</dbReference>
<evidence type="ECO:0000313" key="2">
    <source>
        <dbReference type="Proteomes" id="UP001501470"/>
    </source>
</evidence>
<accession>A0ABN2BVG0</accession>